<keyword evidence="3 12" id="KW-0479">Metal-binding</keyword>
<name>A4S7S8_OSTLU</name>
<evidence type="ECO:0000313" key="15">
    <source>
        <dbReference type="EMBL" id="ABO99618.1"/>
    </source>
</evidence>
<evidence type="ECO:0000256" key="8">
    <source>
        <dbReference type="ARBA" id="ARBA00023242"/>
    </source>
</evidence>
<dbReference type="PANTHER" id="PTHR14732:SF0">
    <property type="entry name" value="RNA POLYMERASE II SUBUNIT B1 CTD PHOSPHATASE RPAP2-RELATED"/>
    <property type="match status" value="1"/>
</dbReference>
<dbReference type="GO" id="GO:0008420">
    <property type="term" value="F:RNA polymerase II CTD heptapeptide repeat phosphatase activity"/>
    <property type="evidence" value="ECO:0007669"/>
    <property type="project" value="UniProtKB-UniRule"/>
</dbReference>
<accession>A4S7S8</accession>
<evidence type="ECO:0000256" key="9">
    <source>
        <dbReference type="ARBA" id="ARBA00047761"/>
    </source>
</evidence>
<evidence type="ECO:0000256" key="2">
    <source>
        <dbReference type="ARBA" id="ARBA00005676"/>
    </source>
</evidence>
<reference evidence="15 16" key="1">
    <citation type="journal article" date="2007" name="Proc. Natl. Acad. Sci. U.S.A.">
        <title>The tiny eukaryote Ostreococcus provides genomic insights into the paradox of plankton speciation.</title>
        <authorList>
            <person name="Palenik B."/>
            <person name="Grimwood J."/>
            <person name="Aerts A."/>
            <person name="Rouze P."/>
            <person name="Salamov A."/>
            <person name="Putnam N."/>
            <person name="Dupont C."/>
            <person name="Jorgensen R."/>
            <person name="Derelle E."/>
            <person name="Rombauts S."/>
            <person name="Zhou K."/>
            <person name="Otillar R."/>
            <person name="Merchant S.S."/>
            <person name="Podell S."/>
            <person name="Gaasterland T."/>
            <person name="Napoli C."/>
            <person name="Gendler K."/>
            <person name="Manuell A."/>
            <person name="Tai V."/>
            <person name="Vallon O."/>
            <person name="Piganeau G."/>
            <person name="Jancek S."/>
            <person name="Heijde M."/>
            <person name="Jabbari K."/>
            <person name="Bowler C."/>
            <person name="Lohr M."/>
            <person name="Robbens S."/>
            <person name="Werner G."/>
            <person name="Dubchak I."/>
            <person name="Pazour G.J."/>
            <person name="Ren Q."/>
            <person name="Paulsen I."/>
            <person name="Delwiche C."/>
            <person name="Schmutz J."/>
            <person name="Rokhsar D."/>
            <person name="Van de Peer Y."/>
            <person name="Moreau H."/>
            <person name="Grigoriev I.V."/>
        </authorList>
    </citation>
    <scope>NUCLEOTIDE SEQUENCE [LARGE SCALE GENOMIC DNA]</scope>
    <source>
        <strain evidence="15 16">CCE9901</strain>
    </source>
</reference>
<dbReference type="GO" id="GO:0005634">
    <property type="term" value="C:nucleus"/>
    <property type="evidence" value="ECO:0007669"/>
    <property type="project" value="UniProtKB-SubCell"/>
</dbReference>
<dbReference type="HOGENOM" id="CLU_574144_0_0_1"/>
<dbReference type="InterPro" id="IPR039693">
    <property type="entry name" value="Rtr1/RPAP2"/>
</dbReference>
<dbReference type="AlphaFoldDB" id="A4S7S8"/>
<feature type="region of interest" description="Disordered" evidence="13">
    <location>
        <begin position="285"/>
        <end position="316"/>
    </location>
</feature>
<dbReference type="InterPro" id="IPR007308">
    <property type="entry name" value="Rtr1/RPAP2_dom"/>
</dbReference>
<dbReference type="EMBL" id="CP000594">
    <property type="protein sequence ID" value="ABO99618.1"/>
    <property type="molecule type" value="Genomic_DNA"/>
</dbReference>
<dbReference type="Gene3D" id="1.25.40.820">
    <property type="match status" value="1"/>
</dbReference>
<comment type="function">
    <text evidence="12">Putative RNA polymerase II subunit B1 C-terminal domain (CTD) phosphatase involved in RNA polymerase II transcription regulation.</text>
</comment>
<organism evidence="15 16">
    <name type="scientific">Ostreococcus lucimarinus (strain CCE9901)</name>
    <dbReference type="NCBI Taxonomy" id="436017"/>
    <lineage>
        <taxon>Eukaryota</taxon>
        <taxon>Viridiplantae</taxon>
        <taxon>Chlorophyta</taxon>
        <taxon>Mamiellophyceae</taxon>
        <taxon>Mamiellales</taxon>
        <taxon>Bathycoccaceae</taxon>
        <taxon>Ostreococcus</taxon>
    </lineage>
</organism>
<evidence type="ECO:0000313" key="16">
    <source>
        <dbReference type="Proteomes" id="UP000001568"/>
    </source>
</evidence>
<dbReference type="GO" id="GO:0008270">
    <property type="term" value="F:zinc ion binding"/>
    <property type="evidence" value="ECO:0007669"/>
    <property type="project" value="UniProtKB-KW"/>
</dbReference>
<dbReference type="GO" id="GO:0005737">
    <property type="term" value="C:cytoplasm"/>
    <property type="evidence" value="ECO:0007669"/>
    <property type="project" value="TreeGrafter"/>
</dbReference>
<comment type="catalytic activity">
    <reaction evidence="10 12">
        <text>O-phospho-L-threonyl-[protein] + H2O = L-threonyl-[protein] + phosphate</text>
        <dbReference type="Rhea" id="RHEA:47004"/>
        <dbReference type="Rhea" id="RHEA-COMP:11060"/>
        <dbReference type="Rhea" id="RHEA-COMP:11605"/>
        <dbReference type="ChEBI" id="CHEBI:15377"/>
        <dbReference type="ChEBI" id="CHEBI:30013"/>
        <dbReference type="ChEBI" id="CHEBI:43474"/>
        <dbReference type="ChEBI" id="CHEBI:61977"/>
        <dbReference type="EC" id="3.1.3.16"/>
    </reaction>
</comment>
<evidence type="ECO:0000259" key="14">
    <source>
        <dbReference type="PROSITE" id="PS51479"/>
    </source>
</evidence>
<dbReference type="GeneID" id="5005482"/>
<evidence type="ECO:0000256" key="10">
    <source>
        <dbReference type="ARBA" id="ARBA00048336"/>
    </source>
</evidence>
<dbReference type="Gramene" id="ABO99618">
    <property type="protein sequence ID" value="ABO99618"/>
    <property type="gene ID" value="OSTLU_27604"/>
</dbReference>
<dbReference type="InterPro" id="IPR038534">
    <property type="entry name" value="Rtr1/RPAP2_sf"/>
</dbReference>
<dbReference type="Pfam" id="PF04181">
    <property type="entry name" value="RPAP2_Rtr1"/>
    <property type="match status" value="1"/>
</dbReference>
<feature type="compositionally biased region" description="Acidic residues" evidence="13">
    <location>
        <begin position="291"/>
        <end position="311"/>
    </location>
</feature>
<dbReference type="GO" id="GO:0043175">
    <property type="term" value="F:RNA polymerase core enzyme binding"/>
    <property type="evidence" value="ECO:0007669"/>
    <property type="project" value="UniProtKB-UniRule"/>
</dbReference>
<keyword evidence="7 12" id="KW-0904">Protein phosphatase</keyword>
<dbReference type="EC" id="3.1.3.16" evidence="12"/>
<keyword evidence="8 12" id="KW-0539">Nucleus</keyword>
<dbReference type="OMA" id="EPPFNEM"/>
<dbReference type="eggNOG" id="KOG4780">
    <property type="taxonomic scope" value="Eukaryota"/>
</dbReference>
<proteinExistence type="inferred from homology"/>
<dbReference type="KEGG" id="olu:OSTLU_27604"/>
<evidence type="ECO:0000256" key="3">
    <source>
        <dbReference type="ARBA" id="ARBA00022723"/>
    </source>
</evidence>
<evidence type="ECO:0000256" key="6">
    <source>
        <dbReference type="ARBA" id="ARBA00022833"/>
    </source>
</evidence>
<keyword evidence="6 12" id="KW-0862">Zinc</keyword>
<gene>
    <name evidence="15" type="ORF">OSTLU_27604</name>
</gene>
<keyword evidence="4 12" id="KW-0863">Zinc-finger</keyword>
<dbReference type="STRING" id="436017.A4S7S8"/>
<evidence type="ECO:0000256" key="7">
    <source>
        <dbReference type="ARBA" id="ARBA00022912"/>
    </source>
</evidence>
<protein>
    <recommendedName>
        <fullName evidence="12">RNA polymerase II subunit B1 CTD phosphatase RPAP2 homolog</fullName>
        <ecNumber evidence="12">3.1.3.16</ecNumber>
    </recommendedName>
</protein>
<evidence type="ECO:0000256" key="12">
    <source>
        <dbReference type="RuleBase" id="RU367080"/>
    </source>
</evidence>
<evidence type="ECO:0000256" key="4">
    <source>
        <dbReference type="ARBA" id="ARBA00022771"/>
    </source>
</evidence>
<keyword evidence="16" id="KW-1185">Reference proteome</keyword>
<evidence type="ECO:0000256" key="11">
    <source>
        <dbReference type="PROSITE-ProRule" id="PRU00812"/>
    </source>
</evidence>
<dbReference type="PROSITE" id="PS51479">
    <property type="entry name" value="ZF_RTR1"/>
    <property type="match status" value="1"/>
</dbReference>
<dbReference type="Proteomes" id="UP000001568">
    <property type="component" value="Chromosome 14"/>
</dbReference>
<dbReference type="OrthoDB" id="10492448at2759"/>
<dbReference type="PANTHER" id="PTHR14732">
    <property type="entry name" value="RNA POLYMERASE II SUBUNIT B1 CTD PHOSPHATASE RPAP2-RELATED"/>
    <property type="match status" value="1"/>
</dbReference>
<feature type="domain" description="RTR1-type" evidence="14">
    <location>
        <begin position="9"/>
        <end position="96"/>
    </location>
</feature>
<dbReference type="RefSeq" id="XP_001421325.1">
    <property type="nucleotide sequence ID" value="XM_001421288.1"/>
</dbReference>
<evidence type="ECO:0000256" key="5">
    <source>
        <dbReference type="ARBA" id="ARBA00022801"/>
    </source>
</evidence>
<comment type="subcellular location">
    <subcellularLocation>
        <location evidence="1 12">Nucleus</location>
    </subcellularLocation>
</comment>
<evidence type="ECO:0000256" key="1">
    <source>
        <dbReference type="ARBA" id="ARBA00004123"/>
    </source>
</evidence>
<comment type="catalytic activity">
    <reaction evidence="9 12">
        <text>O-phospho-L-seryl-[protein] + H2O = L-seryl-[protein] + phosphate</text>
        <dbReference type="Rhea" id="RHEA:20629"/>
        <dbReference type="Rhea" id="RHEA-COMP:9863"/>
        <dbReference type="Rhea" id="RHEA-COMP:11604"/>
        <dbReference type="ChEBI" id="CHEBI:15377"/>
        <dbReference type="ChEBI" id="CHEBI:29999"/>
        <dbReference type="ChEBI" id="CHEBI:43474"/>
        <dbReference type="ChEBI" id="CHEBI:83421"/>
        <dbReference type="EC" id="3.1.3.16"/>
    </reaction>
</comment>
<evidence type="ECO:0000256" key="13">
    <source>
        <dbReference type="SAM" id="MobiDB-lite"/>
    </source>
</evidence>
<comment type="similarity">
    <text evidence="2 11 12">Belongs to the RPAP2 family.</text>
</comment>
<keyword evidence="5 12" id="KW-0378">Hydrolase</keyword>
<sequence length="476" mass="52473">MAHEVLERCKQHGMTNKEYQSACAERAACGACGWTPCPNAPTRDDGTTQRYEIDGKARKVREMAFVRAFCSRKCMMMAEALGERLGERADAVSAREGAARGRAAMDGEASVVKQDVRERATTAKKAFDAKMPVRKSDAMAKAATVDGYVPKAARKRIEEEREKEKTHRAASITWNEPEIEKIEEELWREKREASGVDPAGGVFYFDTFGEGKKPEGDFVPSIGGRFSEGQLRTEPRTVVDETSRAMENLLLERNDGEDTESHVALEEDVAETTRRMLASKLTATPIPGFVDDGDDDDDDAMTAGSEEEGEESFTTGAPKISQFGLTWMAVDNLVTDATFALVAGDGAFVDKLPPRDRYTVSVSEAWNENLARTIPNLCVTLNISAETRRVEQNLTTLLRTFAFDRPVPAFTSERWAMMALLFIELLLHADLVSKESIGKEVFDNANAIAVFANAGATSEEVNILRERLRGDGVNSN</sequence>